<gene>
    <name evidence="4" type="ORF">I6I88_05910</name>
</gene>
<keyword evidence="2" id="KW-0677">Repeat</keyword>
<dbReference type="Gene3D" id="2.160.10.10">
    <property type="entry name" value="Hexapeptide repeat proteins"/>
    <property type="match status" value="1"/>
</dbReference>
<dbReference type="RefSeq" id="WP_002991722.1">
    <property type="nucleotide sequence ID" value="NZ_CP068108.1"/>
</dbReference>
<evidence type="ECO:0000313" key="4">
    <source>
        <dbReference type="EMBL" id="QQU01987.1"/>
    </source>
</evidence>
<dbReference type="PROSITE" id="PS00101">
    <property type="entry name" value="HEXAPEP_TRANSFERASES"/>
    <property type="match status" value="1"/>
</dbReference>
<dbReference type="AlphaFoldDB" id="A0A9Q6Z7R7"/>
<dbReference type="GeneID" id="93527180"/>
<sequence length="171" mass="18860">MFIKRVFRYILQILIKLPFFNRFSCKYYRLLGVDGNIFHISKNVTINGSFANLILKDNAEINQECFLLCKGKITIGINSTIAYRSVILTSANPNTPHNELGKVYPSIIEDIYIGDNVWIGAASVILPGVKIGDYSVVAAGSVVTKDVAPYSVVAGVPAKVIKMLDSNIFEI</sequence>
<accession>A0A9Q6Z7R7</accession>
<organism evidence="4 5">
    <name type="scientific">Myroides odoratus</name>
    <name type="common">Flavobacterium odoratum</name>
    <dbReference type="NCBI Taxonomy" id="256"/>
    <lineage>
        <taxon>Bacteria</taxon>
        <taxon>Pseudomonadati</taxon>
        <taxon>Bacteroidota</taxon>
        <taxon>Flavobacteriia</taxon>
        <taxon>Flavobacteriales</taxon>
        <taxon>Flavobacteriaceae</taxon>
        <taxon>Myroides</taxon>
    </lineage>
</organism>
<keyword evidence="1" id="KW-0808">Transferase</keyword>
<dbReference type="SUPFAM" id="SSF51161">
    <property type="entry name" value="Trimeric LpxA-like enzymes"/>
    <property type="match status" value="1"/>
</dbReference>
<evidence type="ECO:0000313" key="5">
    <source>
        <dbReference type="Proteomes" id="UP000596202"/>
    </source>
</evidence>
<dbReference type="OrthoDB" id="9801697at2"/>
<dbReference type="PANTHER" id="PTHR23416">
    <property type="entry name" value="SIALIC ACID SYNTHASE-RELATED"/>
    <property type="match status" value="1"/>
</dbReference>
<dbReference type="Proteomes" id="UP000596202">
    <property type="component" value="Chromosome"/>
</dbReference>
<evidence type="ECO:0000256" key="2">
    <source>
        <dbReference type="ARBA" id="ARBA00022737"/>
    </source>
</evidence>
<protein>
    <submittedName>
        <fullName evidence="4">Acyltransferase</fullName>
    </submittedName>
</protein>
<dbReference type="InterPro" id="IPR018357">
    <property type="entry name" value="Hexapep_transf_CS"/>
</dbReference>
<dbReference type="InterPro" id="IPR001451">
    <property type="entry name" value="Hexapep"/>
</dbReference>
<reference evidence="4 5" key="1">
    <citation type="submission" date="2021-01" db="EMBL/GenBank/DDBJ databases">
        <title>FDA dAtabase for Regulatory Grade micrObial Sequences (FDA-ARGOS): Supporting development and validation of Infectious Disease Dx tests.</title>
        <authorList>
            <person name="Sproer C."/>
            <person name="Gronow S."/>
            <person name="Severitt S."/>
            <person name="Schroder I."/>
            <person name="Tallon L."/>
            <person name="Sadzewicz L."/>
            <person name="Zhao X."/>
            <person name="Boylan J."/>
            <person name="Ott S."/>
            <person name="Bowen H."/>
            <person name="Vavikolanu K."/>
            <person name="Mehta A."/>
            <person name="Aluvathingal J."/>
            <person name="Nadendla S."/>
            <person name="Lowell S."/>
            <person name="Myers T."/>
            <person name="Yan Y."/>
            <person name="Sichtig H."/>
        </authorList>
    </citation>
    <scope>NUCLEOTIDE SEQUENCE [LARGE SCALE GENOMIC DNA]</scope>
    <source>
        <strain evidence="4 5">FDAARGOS_1131</strain>
    </source>
</reference>
<dbReference type="PANTHER" id="PTHR23416:SF78">
    <property type="entry name" value="LIPOPOLYSACCHARIDE BIOSYNTHESIS O-ACETYL TRANSFERASE WBBJ-RELATED"/>
    <property type="match status" value="1"/>
</dbReference>
<name>A0A9Q6Z7R7_MYROD</name>
<evidence type="ECO:0000256" key="3">
    <source>
        <dbReference type="ARBA" id="ARBA00023315"/>
    </source>
</evidence>
<dbReference type="EMBL" id="CP068108">
    <property type="protein sequence ID" value="QQU01987.1"/>
    <property type="molecule type" value="Genomic_DNA"/>
</dbReference>
<dbReference type="Pfam" id="PF00132">
    <property type="entry name" value="Hexapep"/>
    <property type="match status" value="1"/>
</dbReference>
<evidence type="ECO:0000256" key="1">
    <source>
        <dbReference type="ARBA" id="ARBA00022679"/>
    </source>
</evidence>
<dbReference type="InterPro" id="IPR011004">
    <property type="entry name" value="Trimer_LpxA-like_sf"/>
</dbReference>
<keyword evidence="3 4" id="KW-0012">Acyltransferase</keyword>
<proteinExistence type="predicted"/>
<dbReference type="InterPro" id="IPR051159">
    <property type="entry name" value="Hexapeptide_acetyltransf"/>
</dbReference>
<dbReference type="GO" id="GO:0016746">
    <property type="term" value="F:acyltransferase activity"/>
    <property type="evidence" value="ECO:0007669"/>
    <property type="project" value="UniProtKB-KW"/>
</dbReference>
<dbReference type="CDD" id="cd04647">
    <property type="entry name" value="LbH_MAT_like"/>
    <property type="match status" value="1"/>
</dbReference>